<evidence type="ECO:0000313" key="2">
    <source>
        <dbReference type="EMBL" id="KAJ2906336.1"/>
    </source>
</evidence>
<dbReference type="InterPro" id="IPR029033">
    <property type="entry name" value="His_PPase_superfam"/>
</dbReference>
<dbReference type="AlphaFoldDB" id="A0AAD5RZE2"/>
<reference evidence="2" key="1">
    <citation type="submission" date="2022-07" db="EMBL/GenBank/DDBJ databases">
        <title>Draft genome sequence of Zalerion maritima ATCC 34329, a (micro)plastics degrading marine fungus.</title>
        <authorList>
            <person name="Paco A."/>
            <person name="Goncalves M.F.M."/>
            <person name="Rocha-Santos T.A.P."/>
            <person name="Alves A."/>
        </authorList>
    </citation>
    <scope>NUCLEOTIDE SEQUENCE</scope>
    <source>
        <strain evidence="2">ATCC 34329</strain>
    </source>
</reference>
<keyword evidence="3" id="KW-1185">Reference proteome</keyword>
<organism evidence="2 3">
    <name type="scientific">Zalerion maritima</name>
    <dbReference type="NCBI Taxonomy" id="339359"/>
    <lineage>
        <taxon>Eukaryota</taxon>
        <taxon>Fungi</taxon>
        <taxon>Dikarya</taxon>
        <taxon>Ascomycota</taxon>
        <taxon>Pezizomycotina</taxon>
        <taxon>Sordariomycetes</taxon>
        <taxon>Lulworthiomycetidae</taxon>
        <taxon>Lulworthiales</taxon>
        <taxon>Lulworthiaceae</taxon>
        <taxon>Zalerion</taxon>
    </lineage>
</organism>
<feature type="region of interest" description="Disordered" evidence="1">
    <location>
        <begin position="654"/>
        <end position="687"/>
    </location>
</feature>
<dbReference type="Proteomes" id="UP001201980">
    <property type="component" value="Unassembled WGS sequence"/>
</dbReference>
<feature type="region of interest" description="Disordered" evidence="1">
    <location>
        <begin position="449"/>
        <end position="472"/>
    </location>
</feature>
<feature type="compositionally biased region" description="Basic and acidic residues" evidence="1">
    <location>
        <begin position="663"/>
        <end position="675"/>
    </location>
</feature>
<evidence type="ECO:0000313" key="3">
    <source>
        <dbReference type="Proteomes" id="UP001201980"/>
    </source>
</evidence>
<dbReference type="PANTHER" id="PTHR16469:SF27">
    <property type="entry name" value="UBIQUITIN-ASSOCIATED AND SH3 DOMAIN-CONTAINING BA-RELATED"/>
    <property type="match status" value="1"/>
</dbReference>
<dbReference type="SUPFAM" id="SSF53254">
    <property type="entry name" value="Phosphoglycerate mutase-like"/>
    <property type="match status" value="1"/>
</dbReference>
<feature type="compositionally biased region" description="Polar residues" evidence="1">
    <location>
        <begin position="114"/>
        <end position="125"/>
    </location>
</feature>
<proteinExistence type="predicted"/>
<feature type="compositionally biased region" description="Low complexity" evidence="1">
    <location>
        <begin position="452"/>
        <end position="465"/>
    </location>
</feature>
<protein>
    <recommendedName>
        <fullName evidence="4">Phosphoglycerate mutase</fullName>
    </recommendedName>
</protein>
<feature type="compositionally biased region" description="Basic and acidic residues" evidence="1">
    <location>
        <begin position="610"/>
        <end position="624"/>
    </location>
</feature>
<sequence length="687" mass="74703">MGRPPMCLCVVRHGNRLDAADKRWHLSSPTPYDPPLTYGGWLQSRALGVRIGDVLRQEIEERERVEAATNPPTPKKRKRYQVVIHSSPFLRCIQTSIAVSAGLAQNPLPVPESRPSNNSSCQKPENVQPEHRNSNCEPPTLLTNFANQPAQSLPSFQKSILRLDACFGEWLSPEYFEMITPPPSSVMMLGTAKAELLRHEDYKNLPHFHFHTNSSSTTHHLWSSPYMSAQEQGSSPFEDFSPLDAALPPGEDSQDSPRKSVTFASPLGNVEPIGYVPPTLSYSTSNNGQIPPGVIAHAKDETLDFDYQWDSMREPLNWGDGGSFGEEWTAMHKRFRRGLKSLVDWYTTAEDPTHMVTKTVRMSEENSSDCAVDEDDEESDTFVVIVSHGAGCNALIGAITRKPVLMDVGLASLTLAIRQDGVPIGKREGDGIVPVHEIYDIKIFANTDHTRSSTSTTPSQSRSPSMANLLNGNRGRFASNSVSSSAGNFSFIDSQSGSRSSSASAALASCRRNGNQSSSIPRTPSISNGSGVGGITVGSGVTSFVQPTIIPSGLSRSPSVGLWSPFRTSREDDVNSDDGDSMVLNFSLETSSPDLKAKTRPSPLSNMTTHTEEANEANEAHETNSEAATSGTEPDFGDLPEQCELSLGAGVGGLWGAAPAPPPEERPPLVRDMSFHKRRWTVNERTT</sequence>
<dbReference type="InterPro" id="IPR013078">
    <property type="entry name" value="His_Pase_superF_clade-1"/>
</dbReference>
<dbReference type="InterPro" id="IPR051710">
    <property type="entry name" value="Phosphatase_SH3-domain"/>
</dbReference>
<feature type="compositionally biased region" description="Low complexity" evidence="1">
    <location>
        <begin position="493"/>
        <end position="509"/>
    </location>
</feature>
<comment type="caution">
    <text evidence="2">The sequence shown here is derived from an EMBL/GenBank/DDBJ whole genome shotgun (WGS) entry which is preliminary data.</text>
</comment>
<feature type="region of interest" description="Disordered" evidence="1">
    <location>
        <begin position="493"/>
        <end position="531"/>
    </location>
</feature>
<feature type="compositionally biased region" description="Polar residues" evidence="1">
    <location>
        <begin position="512"/>
        <end position="524"/>
    </location>
</feature>
<evidence type="ECO:0008006" key="4">
    <source>
        <dbReference type="Google" id="ProtNLM"/>
    </source>
</evidence>
<name>A0AAD5RZE2_9PEZI</name>
<gene>
    <name evidence="2" type="ORF">MKZ38_002052</name>
</gene>
<dbReference type="SMART" id="SM00855">
    <property type="entry name" value="PGAM"/>
    <property type="match status" value="1"/>
</dbReference>
<feature type="region of interest" description="Disordered" evidence="1">
    <location>
        <begin position="108"/>
        <end position="135"/>
    </location>
</feature>
<feature type="region of interest" description="Disordered" evidence="1">
    <location>
        <begin position="227"/>
        <end position="264"/>
    </location>
</feature>
<dbReference type="PANTHER" id="PTHR16469">
    <property type="entry name" value="UBIQUITIN-ASSOCIATED AND SH3 DOMAIN-CONTAINING BA-RELATED"/>
    <property type="match status" value="1"/>
</dbReference>
<accession>A0AAD5RZE2</accession>
<evidence type="ECO:0000256" key="1">
    <source>
        <dbReference type="SAM" id="MobiDB-lite"/>
    </source>
</evidence>
<dbReference type="EMBL" id="JAKWBI020000015">
    <property type="protein sequence ID" value="KAJ2906336.1"/>
    <property type="molecule type" value="Genomic_DNA"/>
</dbReference>
<dbReference type="CDD" id="cd07040">
    <property type="entry name" value="HP"/>
    <property type="match status" value="1"/>
</dbReference>
<feature type="region of interest" description="Disordered" evidence="1">
    <location>
        <begin position="592"/>
        <end position="642"/>
    </location>
</feature>
<dbReference type="Gene3D" id="3.40.50.1240">
    <property type="entry name" value="Phosphoglycerate mutase-like"/>
    <property type="match status" value="2"/>
</dbReference>